<dbReference type="Proteomes" id="UP000652761">
    <property type="component" value="Unassembled WGS sequence"/>
</dbReference>
<keyword evidence="2" id="KW-1185">Reference proteome</keyword>
<gene>
    <name evidence="1" type="ORF">Taro_010151</name>
</gene>
<proteinExistence type="predicted"/>
<organism evidence="1 2">
    <name type="scientific">Colocasia esculenta</name>
    <name type="common">Wild taro</name>
    <name type="synonym">Arum esculentum</name>
    <dbReference type="NCBI Taxonomy" id="4460"/>
    <lineage>
        <taxon>Eukaryota</taxon>
        <taxon>Viridiplantae</taxon>
        <taxon>Streptophyta</taxon>
        <taxon>Embryophyta</taxon>
        <taxon>Tracheophyta</taxon>
        <taxon>Spermatophyta</taxon>
        <taxon>Magnoliopsida</taxon>
        <taxon>Liliopsida</taxon>
        <taxon>Araceae</taxon>
        <taxon>Aroideae</taxon>
        <taxon>Colocasieae</taxon>
        <taxon>Colocasia</taxon>
    </lineage>
</organism>
<accession>A0A843U6U5</accession>
<protein>
    <submittedName>
        <fullName evidence="1">Uncharacterized protein</fullName>
    </submittedName>
</protein>
<name>A0A843U6U5_COLES</name>
<comment type="caution">
    <text evidence="1">The sequence shown here is derived from an EMBL/GenBank/DDBJ whole genome shotgun (WGS) entry which is preliminary data.</text>
</comment>
<reference evidence="1" key="1">
    <citation type="submission" date="2017-07" db="EMBL/GenBank/DDBJ databases">
        <title>Taro Niue Genome Assembly and Annotation.</title>
        <authorList>
            <person name="Atibalentja N."/>
            <person name="Keating K."/>
            <person name="Fields C.J."/>
        </authorList>
    </citation>
    <scope>NUCLEOTIDE SEQUENCE</scope>
    <source>
        <strain evidence="1">Niue_2</strain>
        <tissue evidence="1">Leaf</tissue>
    </source>
</reference>
<dbReference type="AlphaFoldDB" id="A0A843U6U5"/>
<evidence type="ECO:0000313" key="1">
    <source>
        <dbReference type="EMBL" id="MQL77737.1"/>
    </source>
</evidence>
<sequence>MVASSPNPRGPKYTLLGSWEAGLEHPREEETTQLGVSFLLHSASICADNPSWSRPKFFFCVFGLAPNHIQAGGRDSRTWYRAAQGRRDPMNGVRIPGRDFDVDPSTARMGLRARLGVCGSLNSGWISRRVSEVFPPKNPRNSLTSLQWLTISGKPCKKQ</sequence>
<evidence type="ECO:0000313" key="2">
    <source>
        <dbReference type="Proteomes" id="UP000652761"/>
    </source>
</evidence>
<dbReference type="EMBL" id="NMUH01000364">
    <property type="protein sequence ID" value="MQL77737.1"/>
    <property type="molecule type" value="Genomic_DNA"/>
</dbReference>